<comment type="caution">
    <text evidence="1">The sequence shown here is derived from an EMBL/GenBank/DDBJ whole genome shotgun (WGS) entry which is preliminary data.</text>
</comment>
<sequence>MTKVTKKIELSFALLIFYDSVVVSTVKEDMVVEQEHVEELRKICTEHFGDRNFAYITNRKNNYNVNPVVYIDLVRTNRLKAIAVVSENLDRLKTANFEKNFSPVPYELFNHEEEAIVWANSIVSAN</sequence>
<keyword evidence="2" id="KW-1185">Reference proteome</keyword>
<dbReference type="AlphaFoldDB" id="A0A7K1LQD9"/>
<evidence type="ECO:0000313" key="1">
    <source>
        <dbReference type="EMBL" id="MUP42978.1"/>
    </source>
</evidence>
<proteinExistence type="predicted"/>
<dbReference type="Proteomes" id="UP000460416">
    <property type="component" value="Unassembled WGS sequence"/>
</dbReference>
<reference evidence="1 2" key="1">
    <citation type="submission" date="2019-07" db="EMBL/GenBank/DDBJ databases">
        <title>Gramella aestuarii sp. nov., isolated from a tidal flat, and emended description of Gramella echinicola.</title>
        <authorList>
            <person name="Liu L."/>
        </authorList>
    </citation>
    <scope>NUCLEOTIDE SEQUENCE [LARGE SCALE GENOMIC DNA]</scope>
    <source>
        <strain evidence="1 2">BS12</strain>
    </source>
</reference>
<gene>
    <name evidence="1" type="ORF">FLP08_10355</name>
</gene>
<name>A0A7K1LQD9_9FLAO</name>
<protein>
    <recommendedName>
        <fullName evidence="3">STAS/SEC14 domain-containing protein</fullName>
    </recommendedName>
</protein>
<accession>A0A7K1LQD9</accession>
<evidence type="ECO:0008006" key="3">
    <source>
        <dbReference type="Google" id="ProtNLM"/>
    </source>
</evidence>
<dbReference type="EMBL" id="VJVW01000003">
    <property type="protein sequence ID" value="MUP42978.1"/>
    <property type="molecule type" value="Genomic_DNA"/>
</dbReference>
<evidence type="ECO:0000313" key="2">
    <source>
        <dbReference type="Proteomes" id="UP000460416"/>
    </source>
</evidence>
<organism evidence="1 2">
    <name type="scientific">Christiangramia aestuarii</name>
    <dbReference type="NCBI Taxonomy" id="1028746"/>
    <lineage>
        <taxon>Bacteria</taxon>
        <taxon>Pseudomonadati</taxon>
        <taxon>Bacteroidota</taxon>
        <taxon>Flavobacteriia</taxon>
        <taxon>Flavobacteriales</taxon>
        <taxon>Flavobacteriaceae</taxon>
        <taxon>Christiangramia</taxon>
    </lineage>
</organism>
<dbReference type="OrthoDB" id="1144359at2"/>
<dbReference type="RefSeq" id="WP_156276634.1">
    <property type="nucleotide sequence ID" value="NZ_BAABGI010000003.1"/>
</dbReference>